<evidence type="ECO:0000313" key="1">
    <source>
        <dbReference type="EMBL" id="CAG8784633.1"/>
    </source>
</evidence>
<name>A0ABN7VNI0_GIGMA</name>
<gene>
    <name evidence="1" type="ORF">GMARGA_LOCUS20225</name>
</gene>
<organism evidence="1 2">
    <name type="scientific">Gigaspora margarita</name>
    <dbReference type="NCBI Taxonomy" id="4874"/>
    <lineage>
        <taxon>Eukaryota</taxon>
        <taxon>Fungi</taxon>
        <taxon>Fungi incertae sedis</taxon>
        <taxon>Mucoromycota</taxon>
        <taxon>Glomeromycotina</taxon>
        <taxon>Glomeromycetes</taxon>
        <taxon>Diversisporales</taxon>
        <taxon>Gigasporaceae</taxon>
        <taxon>Gigaspora</taxon>
    </lineage>
</organism>
<reference evidence="1 2" key="1">
    <citation type="submission" date="2021-06" db="EMBL/GenBank/DDBJ databases">
        <authorList>
            <person name="Kallberg Y."/>
            <person name="Tangrot J."/>
            <person name="Rosling A."/>
        </authorList>
    </citation>
    <scope>NUCLEOTIDE SEQUENCE [LARGE SCALE GENOMIC DNA]</scope>
    <source>
        <strain evidence="1 2">120-4 pot B 10/14</strain>
    </source>
</reference>
<accession>A0ABN7VNI0</accession>
<dbReference type="Proteomes" id="UP000789901">
    <property type="component" value="Unassembled WGS sequence"/>
</dbReference>
<comment type="caution">
    <text evidence="1">The sequence shown here is derived from an EMBL/GenBank/DDBJ whole genome shotgun (WGS) entry which is preliminary data.</text>
</comment>
<proteinExistence type="predicted"/>
<protein>
    <submittedName>
        <fullName evidence="1">131_t:CDS:1</fullName>
    </submittedName>
</protein>
<evidence type="ECO:0000313" key="2">
    <source>
        <dbReference type="Proteomes" id="UP000789901"/>
    </source>
</evidence>
<sequence length="108" mass="12050">MSARALKAAEKTKSLEFFIAIIAAIKKVLSPISETTIISVLKRKDLEPSESAKENFDFSVASFKFISKVSSGLLSEDFAFTSVSRIIIEKKQEITNDFCKSLRRSNIL</sequence>
<keyword evidence="2" id="KW-1185">Reference proteome</keyword>
<dbReference type="EMBL" id="CAJVQB010017539">
    <property type="protein sequence ID" value="CAG8784633.1"/>
    <property type="molecule type" value="Genomic_DNA"/>
</dbReference>